<accession>A0A438CMH9</accession>
<proteinExistence type="predicted"/>
<evidence type="ECO:0000313" key="3">
    <source>
        <dbReference type="Proteomes" id="UP000288805"/>
    </source>
</evidence>
<evidence type="ECO:0000313" key="2">
    <source>
        <dbReference type="EMBL" id="RVW24403.1"/>
    </source>
</evidence>
<gene>
    <name evidence="2" type="ORF">CK203_093281</name>
</gene>
<organism evidence="2 3">
    <name type="scientific">Vitis vinifera</name>
    <name type="common">Grape</name>
    <dbReference type="NCBI Taxonomy" id="29760"/>
    <lineage>
        <taxon>Eukaryota</taxon>
        <taxon>Viridiplantae</taxon>
        <taxon>Streptophyta</taxon>
        <taxon>Embryophyta</taxon>
        <taxon>Tracheophyta</taxon>
        <taxon>Spermatophyta</taxon>
        <taxon>Magnoliopsida</taxon>
        <taxon>eudicotyledons</taxon>
        <taxon>Gunneridae</taxon>
        <taxon>Pentapetalae</taxon>
        <taxon>rosids</taxon>
        <taxon>Vitales</taxon>
        <taxon>Vitaceae</taxon>
        <taxon>Viteae</taxon>
        <taxon>Vitis</taxon>
    </lineage>
</organism>
<dbReference type="AlphaFoldDB" id="A0A438CMH9"/>
<dbReference type="EMBL" id="QGNW01002174">
    <property type="protein sequence ID" value="RVW24403.1"/>
    <property type="molecule type" value="Genomic_DNA"/>
</dbReference>
<comment type="caution">
    <text evidence="2">The sequence shown here is derived from an EMBL/GenBank/DDBJ whole genome shotgun (WGS) entry which is preliminary data.</text>
</comment>
<protein>
    <submittedName>
        <fullName evidence="2">Uncharacterized protein</fullName>
    </submittedName>
</protein>
<sequence>MRAFTVRKPPRKVRKCMCLAWKHPISLEACRGLCTVEGQSAPQPMFFTLPSQVEVAPLPVTLPIPTLEDPHAQEGIARGLWPESSPIDSKVKKPSGEQRSRDVGAISSRSSRQFAQLGMPLSLAFQKLMEGGLLTPLAPKPVPQPVPPHFRLDLHCSYHQGSGHDTDHYNALRHAIQDLID</sequence>
<feature type="region of interest" description="Disordered" evidence="1">
    <location>
        <begin position="77"/>
        <end position="109"/>
    </location>
</feature>
<name>A0A438CMH9_VITVI</name>
<feature type="compositionally biased region" description="Basic and acidic residues" evidence="1">
    <location>
        <begin position="89"/>
        <end position="102"/>
    </location>
</feature>
<evidence type="ECO:0000256" key="1">
    <source>
        <dbReference type="SAM" id="MobiDB-lite"/>
    </source>
</evidence>
<reference evidence="2 3" key="1">
    <citation type="journal article" date="2018" name="PLoS Genet.">
        <title>Population sequencing reveals clonal diversity and ancestral inbreeding in the grapevine cultivar Chardonnay.</title>
        <authorList>
            <person name="Roach M.J."/>
            <person name="Johnson D.L."/>
            <person name="Bohlmann J."/>
            <person name="van Vuuren H.J."/>
            <person name="Jones S.J."/>
            <person name="Pretorius I.S."/>
            <person name="Schmidt S.A."/>
            <person name="Borneman A.R."/>
        </authorList>
    </citation>
    <scope>NUCLEOTIDE SEQUENCE [LARGE SCALE GENOMIC DNA]</scope>
    <source>
        <strain evidence="3">cv. Chardonnay</strain>
        <tissue evidence="2">Leaf</tissue>
    </source>
</reference>
<dbReference type="Proteomes" id="UP000288805">
    <property type="component" value="Unassembled WGS sequence"/>
</dbReference>